<evidence type="ECO:0000313" key="4">
    <source>
        <dbReference type="Proteomes" id="UP000289193"/>
    </source>
</evidence>
<reference evidence="1 3" key="2">
    <citation type="submission" date="2018-07" db="EMBL/GenBank/DDBJ databases">
        <title>Complete genome of the Arcobacter bivalviorum type strain LMG 26154.</title>
        <authorList>
            <person name="Miller W.G."/>
            <person name="Yee E."/>
            <person name="Bono J.L."/>
        </authorList>
    </citation>
    <scope>NUCLEOTIDE SEQUENCE [LARGE SCALE GENOMIC DNA]</scope>
    <source>
        <strain evidence="1 3">LMG 26154</strain>
    </source>
</reference>
<evidence type="ECO:0008006" key="5">
    <source>
        <dbReference type="Google" id="ProtNLM"/>
    </source>
</evidence>
<dbReference type="Proteomes" id="UP000289193">
    <property type="component" value="Unassembled WGS sequence"/>
</dbReference>
<dbReference type="Proteomes" id="UP000253850">
    <property type="component" value="Chromosome"/>
</dbReference>
<dbReference type="Gene3D" id="3.40.50.150">
    <property type="entry name" value="Vaccinia Virus protein VP39"/>
    <property type="match status" value="1"/>
</dbReference>
<gene>
    <name evidence="1" type="ORF">ABIV_2483</name>
    <name evidence="2" type="ORF">CRV05_06080</name>
</gene>
<proteinExistence type="predicted"/>
<sequence>MGYSCEVIKFFNGSKDILIHCDSVIELGSQDIDCLEINELTNLNIELSEKRRNSAKKIYEKLGFSEYECIDIDKEHNAHDFDLNYNIQEKYSFYKQFDLVTNCGTSEHIFSQNIVFENLHNLCKEGGLLINILPIDKWKNHSFFNYHERFFFELAAANNYELLKFEYIIKKDKNVLAGVIYRKTNKKFILPNQGDIYRYRDKSIIAINSILEYFLGKNIKNIAIFGSEKEGNRVYNFLKESYINVKYFIDDFKNDELIEGIKILNYKTFIKNQDVDIIIKGPLQKGEIAGRESLKIEVKTLPLFLFE</sequence>
<evidence type="ECO:0000313" key="1">
    <source>
        <dbReference type="EMBL" id="AXH13454.1"/>
    </source>
</evidence>
<dbReference type="EMBL" id="PDKM01000003">
    <property type="protein sequence ID" value="RXK09948.1"/>
    <property type="molecule type" value="Genomic_DNA"/>
</dbReference>
<dbReference type="SUPFAM" id="SSF53335">
    <property type="entry name" value="S-adenosyl-L-methionine-dependent methyltransferases"/>
    <property type="match status" value="1"/>
</dbReference>
<reference evidence="2 4" key="1">
    <citation type="submission" date="2017-10" db="EMBL/GenBank/DDBJ databases">
        <title>Genomics of the genus Arcobacter.</title>
        <authorList>
            <person name="Perez-Cataluna A."/>
            <person name="Figueras M.J."/>
        </authorList>
    </citation>
    <scope>NUCLEOTIDE SEQUENCE [LARGE SCALE GENOMIC DNA]</scope>
    <source>
        <strain evidence="2 4">CECT 7835</strain>
    </source>
</reference>
<evidence type="ECO:0000313" key="3">
    <source>
        <dbReference type="Proteomes" id="UP000253850"/>
    </source>
</evidence>
<dbReference type="InterPro" id="IPR029063">
    <property type="entry name" value="SAM-dependent_MTases_sf"/>
</dbReference>
<protein>
    <recommendedName>
        <fullName evidence="5">Methyltransferase</fullName>
    </recommendedName>
</protein>
<evidence type="ECO:0000313" key="2">
    <source>
        <dbReference type="EMBL" id="RXK09948.1"/>
    </source>
</evidence>
<dbReference type="EMBL" id="CP031217">
    <property type="protein sequence ID" value="AXH13454.1"/>
    <property type="molecule type" value="Genomic_DNA"/>
</dbReference>
<organism evidence="2 4">
    <name type="scientific">Halarcobacter bivalviorum</name>
    <dbReference type="NCBI Taxonomy" id="663364"/>
    <lineage>
        <taxon>Bacteria</taxon>
        <taxon>Pseudomonadati</taxon>
        <taxon>Campylobacterota</taxon>
        <taxon>Epsilonproteobacteria</taxon>
        <taxon>Campylobacterales</taxon>
        <taxon>Arcobacteraceae</taxon>
        <taxon>Halarcobacter</taxon>
    </lineage>
</organism>
<keyword evidence="4" id="KW-1185">Reference proteome</keyword>
<dbReference type="KEGG" id="hbv:ABIV_2483"/>
<name>A0AAX2A759_9BACT</name>
<dbReference type="AlphaFoldDB" id="A0AAX2A759"/>
<dbReference type="RefSeq" id="WP_114840236.1">
    <property type="nucleotide sequence ID" value="NZ_CP031217.1"/>
</dbReference>
<accession>A0AAX2A759</accession>